<protein>
    <submittedName>
        <fullName evidence="1">Uncharacterized protein</fullName>
    </submittedName>
</protein>
<reference evidence="1" key="1">
    <citation type="journal article" date="2015" name="Nature">
        <title>Complex archaea that bridge the gap between prokaryotes and eukaryotes.</title>
        <authorList>
            <person name="Spang A."/>
            <person name="Saw J.H."/>
            <person name="Jorgensen S.L."/>
            <person name="Zaremba-Niedzwiedzka K."/>
            <person name="Martijn J."/>
            <person name="Lind A.E."/>
            <person name="van Eijk R."/>
            <person name="Schleper C."/>
            <person name="Guy L."/>
            <person name="Ettema T.J."/>
        </authorList>
    </citation>
    <scope>NUCLEOTIDE SEQUENCE</scope>
</reference>
<sequence>MVVKTLRQHIYNYDHYSYGFAYNEPTSLRDWLNSEIAIWCFDTFGDEGERWLCATGVGGHGYAFRDEEDAIAFKLRWT</sequence>
<dbReference type="EMBL" id="LAZR01004395">
    <property type="protein sequence ID" value="KKN08995.1"/>
    <property type="molecule type" value="Genomic_DNA"/>
</dbReference>
<organism evidence="1">
    <name type="scientific">marine sediment metagenome</name>
    <dbReference type="NCBI Taxonomy" id="412755"/>
    <lineage>
        <taxon>unclassified sequences</taxon>
        <taxon>metagenomes</taxon>
        <taxon>ecological metagenomes</taxon>
    </lineage>
</organism>
<accession>A0A0F9MNS9</accession>
<dbReference type="AlphaFoldDB" id="A0A0F9MNS9"/>
<evidence type="ECO:0000313" key="1">
    <source>
        <dbReference type="EMBL" id="KKN08995.1"/>
    </source>
</evidence>
<proteinExistence type="predicted"/>
<name>A0A0F9MNS9_9ZZZZ</name>
<gene>
    <name evidence="1" type="ORF">LCGC14_1051160</name>
</gene>
<comment type="caution">
    <text evidence="1">The sequence shown here is derived from an EMBL/GenBank/DDBJ whole genome shotgun (WGS) entry which is preliminary data.</text>
</comment>